<evidence type="ECO:0000256" key="3">
    <source>
        <dbReference type="ARBA" id="ARBA00020392"/>
    </source>
</evidence>
<proteinExistence type="inferred from homology"/>
<sequence>MSDLKTYEKMIQIKEEEMDQTQKQYNLAVEHFESEATKLYELLKSKENIEGQYESQLSKGASIAYLNNFHHYIDSVQQQESNLQKKVHQARVNMYKKQEAVEEAYRELKKFEKLKDHKVEKQRLLNKQIEASFIDEIAVQQYSRAK</sequence>
<dbReference type="Pfam" id="PF02050">
    <property type="entry name" value="FliJ"/>
    <property type="match status" value="1"/>
</dbReference>
<dbReference type="GO" id="GO:0071973">
    <property type="term" value="P:bacterial-type flagellum-dependent cell motility"/>
    <property type="evidence" value="ECO:0007669"/>
    <property type="project" value="InterPro"/>
</dbReference>
<evidence type="ECO:0000256" key="10">
    <source>
        <dbReference type="ARBA" id="ARBA00023225"/>
    </source>
</evidence>
<dbReference type="GO" id="GO:0009288">
    <property type="term" value="C:bacterial-type flagellum"/>
    <property type="evidence" value="ECO:0007669"/>
    <property type="project" value="InterPro"/>
</dbReference>
<keyword evidence="7" id="KW-1005">Bacterial flagellum biogenesis</keyword>
<evidence type="ECO:0000256" key="6">
    <source>
        <dbReference type="ARBA" id="ARBA00022500"/>
    </source>
</evidence>
<comment type="similarity">
    <text evidence="2">Belongs to the FliJ family.</text>
</comment>
<keyword evidence="11" id="KW-0966">Cell projection</keyword>
<comment type="subcellular location">
    <subcellularLocation>
        <location evidence="1">Cell membrane</location>
        <topology evidence="1">Peripheral membrane protein</topology>
        <orientation evidence="1">Cytoplasmic side</orientation>
    </subcellularLocation>
</comment>
<dbReference type="GO" id="GO:0006935">
    <property type="term" value="P:chemotaxis"/>
    <property type="evidence" value="ECO:0007669"/>
    <property type="project" value="UniProtKB-KW"/>
</dbReference>
<protein>
    <recommendedName>
        <fullName evidence="3">Flagellar FliJ protein</fullName>
    </recommendedName>
</protein>
<evidence type="ECO:0000313" key="12">
    <source>
        <dbReference type="Proteomes" id="UP000321440"/>
    </source>
</evidence>
<dbReference type="GO" id="GO:0015031">
    <property type="term" value="P:protein transport"/>
    <property type="evidence" value="ECO:0007669"/>
    <property type="project" value="UniProtKB-KW"/>
</dbReference>
<evidence type="ECO:0000256" key="8">
    <source>
        <dbReference type="ARBA" id="ARBA00022927"/>
    </source>
</evidence>
<keyword evidence="6" id="KW-0145">Chemotaxis</keyword>
<name>A0A511W1G4_9BACI</name>
<keyword evidence="8" id="KW-0653">Protein transport</keyword>
<dbReference type="Proteomes" id="UP000321440">
    <property type="component" value="Unassembled WGS sequence"/>
</dbReference>
<evidence type="ECO:0000313" key="11">
    <source>
        <dbReference type="EMBL" id="GEN44919.1"/>
    </source>
</evidence>
<evidence type="ECO:0000256" key="7">
    <source>
        <dbReference type="ARBA" id="ARBA00022795"/>
    </source>
</evidence>
<dbReference type="OrthoDB" id="2968361at2"/>
<dbReference type="AlphaFoldDB" id="A0A511W1G4"/>
<evidence type="ECO:0000256" key="4">
    <source>
        <dbReference type="ARBA" id="ARBA00022448"/>
    </source>
</evidence>
<dbReference type="InterPro" id="IPR012823">
    <property type="entry name" value="Flagell_FliJ"/>
</dbReference>
<dbReference type="GO" id="GO:0005886">
    <property type="term" value="C:plasma membrane"/>
    <property type="evidence" value="ECO:0007669"/>
    <property type="project" value="UniProtKB-SubCell"/>
</dbReference>
<dbReference type="NCBIfam" id="TIGR02473">
    <property type="entry name" value="flagell_FliJ"/>
    <property type="match status" value="1"/>
</dbReference>
<evidence type="ECO:0000256" key="5">
    <source>
        <dbReference type="ARBA" id="ARBA00022475"/>
    </source>
</evidence>
<keyword evidence="9" id="KW-0472">Membrane</keyword>
<dbReference type="Gene3D" id="1.10.287.1700">
    <property type="match status" value="1"/>
</dbReference>
<dbReference type="InterPro" id="IPR053716">
    <property type="entry name" value="Flag_assembly_chemotaxis_eff"/>
</dbReference>
<dbReference type="EMBL" id="BJYA01000002">
    <property type="protein sequence ID" value="GEN44919.1"/>
    <property type="molecule type" value="Genomic_DNA"/>
</dbReference>
<keyword evidence="11" id="KW-0969">Cilium</keyword>
<keyword evidence="11" id="KW-0282">Flagellum</keyword>
<reference evidence="11 12" key="1">
    <citation type="submission" date="2019-07" db="EMBL/GenBank/DDBJ databases">
        <title>Whole genome shotgun sequence of Alkalibacillus haloalkaliphilus NBRC 103110.</title>
        <authorList>
            <person name="Hosoyama A."/>
            <person name="Uohara A."/>
            <person name="Ohji S."/>
            <person name="Ichikawa N."/>
        </authorList>
    </citation>
    <scope>NUCLEOTIDE SEQUENCE [LARGE SCALE GENOMIC DNA]</scope>
    <source>
        <strain evidence="11 12">NBRC 103110</strain>
    </source>
</reference>
<evidence type="ECO:0000256" key="9">
    <source>
        <dbReference type="ARBA" id="ARBA00023136"/>
    </source>
</evidence>
<keyword evidence="5" id="KW-1003">Cell membrane</keyword>
<accession>A0A511W1G4</accession>
<evidence type="ECO:0000256" key="1">
    <source>
        <dbReference type="ARBA" id="ARBA00004413"/>
    </source>
</evidence>
<organism evidence="11 12">
    <name type="scientific">Alkalibacillus haloalkaliphilus</name>
    <dbReference type="NCBI Taxonomy" id="94136"/>
    <lineage>
        <taxon>Bacteria</taxon>
        <taxon>Bacillati</taxon>
        <taxon>Bacillota</taxon>
        <taxon>Bacilli</taxon>
        <taxon>Bacillales</taxon>
        <taxon>Bacillaceae</taxon>
        <taxon>Alkalibacillus</taxon>
    </lineage>
</organism>
<keyword evidence="4" id="KW-0813">Transport</keyword>
<evidence type="ECO:0000256" key="2">
    <source>
        <dbReference type="ARBA" id="ARBA00010004"/>
    </source>
</evidence>
<keyword evidence="10" id="KW-1006">Bacterial flagellum protein export</keyword>
<dbReference type="RefSeq" id="WP_146814424.1">
    <property type="nucleotide sequence ID" value="NZ_BJYA01000002.1"/>
</dbReference>
<dbReference type="GO" id="GO:0044781">
    <property type="term" value="P:bacterial-type flagellum organization"/>
    <property type="evidence" value="ECO:0007669"/>
    <property type="project" value="UniProtKB-KW"/>
</dbReference>
<gene>
    <name evidence="11" type="primary">fliJ</name>
    <name evidence="11" type="ORF">AHA02nite_06950</name>
</gene>
<comment type="caution">
    <text evidence="11">The sequence shown here is derived from an EMBL/GenBank/DDBJ whole genome shotgun (WGS) entry which is preliminary data.</text>
</comment>
<keyword evidence="12" id="KW-1185">Reference proteome</keyword>